<evidence type="ECO:0000313" key="2">
    <source>
        <dbReference type="RefSeq" id="XP_009788989.1"/>
    </source>
</evidence>
<keyword evidence="1" id="KW-1185">Reference proteome</keyword>
<dbReference type="AlphaFoldDB" id="A0A1U7XPY7"/>
<dbReference type="PANTHER" id="PTHR37750">
    <property type="entry name" value="COX19-LIKE CHCH FAMILY PROTEIN"/>
    <property type="match status" value="1"/>
</dbReference>
<gene>
    <name evidence="2" type="primary">LOC104236702</name>
</gene>
<reference evidence="2" key="2">
    <citation type="submission" date="2025-08" db="UniProtKB">
        <authorList>
            <consortium name="RefSeq"/>
        </authorList>
    </citation>
    <scope>IDENTIFICATION</scope>
    <source>
        <tissue evidence="2">Leaf</tissue>
    </source>
</reference>
<proteinExistence type="predicted"/>
<reference evidence="1" key="1">
    <citation type="journal article" date="2013" name="Genome Biol.">
        <title>Reference genomes and transcriptomes of Nicotiana sylvestris and Nicotiana tomentosiformis.</title>
        <authorList>
            <person name="Sierro N."/>
            <person name="Battey J.N."/>
            <person name="Ouadi S."/>
            <person name="Bovet L."/>
            <person name="Goepfert S."/>
            <person name="Bakaher N."/>
            <person name="Peitsch M.C."/>
            <person name="Ivanov N.V."/>
        </authorList>
    </citation>
    <scope>NUCLEOTIDE SEQUENCE [LARGE SCALE GENOMIC DNA]</scope>
</reference>
<dbReference type="RefSeq" id="XP_009788989.1">
    <property type="nucleotide sequence ID" value="XM_009790687.1"/>
</dbReference>
<sequence length="67" mass="7661">MDAAQNPLCAQETLDLLNCTTEKPYDKEKCQRLLESLRQCVLNKKIKKFLLAEVIFGNTEGTTEKRS</sequence>
<organism evidence="1 2">
    <name type="scientific">Nicotiana sylvestris</name>
    <name type="common">Wood tobacco</name>
    <name type="synonym">South American tobacco</name>
    <dbReference type="NCBI Taxonomy" id="4096"/>
    <lineage>
        <taxon>Eukaryota</taxon>
        <taxon>Viridiplantae</taxon>
        <taxon>Streptophyta</taxon>
        <taxon>Embryophyta</taxon>
        <taxon>Tracheophyta</taxon>
        <taxon>Spermatophyta</taxon>
        <taxon>Magnoliopsida</taxon>
        <taxon>eudicotyledons</taxon>
        <taxon>Gunneridae</taxon>
        <taxon>Pentapetalae</taxon>
        <taxon>asterids</taxon>
        <taxon>lamiids</taxon>
        <taxon>Solanales</taxon>
        <taxon>Solanaceae</taxon>
        <taxon>Nicotianoideae</taxon>
        <taxon>Nicotianeae</taxon>
        <taxon>Nicotiana</taxon>
    </lineage>
</organism>
<dbReference type="eggNOG" id="ENOG502S7T5">
    <property type="taxonomic scope" value="Eukaryota"/>
</dbReference>
<dbReference type="PROSITE" id="PS51808">
    <property type="entry name" value="CHCH"/>
    <property type="match status" value="1"/>
</dbReference>
<accession>A0A1U7XPY7</accession>
<dbReference type="Gene3D" id="1.10.287.1130">
    <property type="entry name" value="CytochromE C oxidase copper chaperone"/>
    <property type="match status" value="1"/>
</dbReference>
<dbReference type="Proteomes" id="UP000189701">
    <property type="component" value="Unplaced"/>
</dbReference>
<name>A0A1U7XPY7_NICSY</name>
<protein>
    <submittedName>
        <fullName evidence="2">Uncharacterized protein LOC104236702</fullName>
    </submittedName>
</protein>
<evidence type="ECO:0000313" key="1">
    <source>
        <dbReference type="Proteomes" id="UP000189701"/>
    </source>
</evidence>
<dbReference type="InterPro" id="IPR009069">
    <property type="entry name" value="Cys_alpha_HP_mot_SF"/>
</dbReference>
<dbReference type="PANTHER" id="PTHR37750:SF1">
    <property type="entry name" value="COX19-LIKE CHCH FAMILY PROTEIN"/>
    <property type="match status" value="1"/>
</dbReference>
<dbReference type="SUPFAM" id="SSF47072">
    <property type="entry name" value="Cysteine alpha-hairpin motif"/>
    <property type="match status" value="1"/>
</dbReference>